<dbReference type="AlphaFoldDB" id="A0AAJ2LRV0"/>
<evidence type="ECO:0000313" key="2">
    <source>
        <dbReference type="Proteomes" id="UP001268610"/>
    </source>
</evidence>
<organism evidence="1 2">
    <name type="scientific">Rhizobium hidalgonense</name>
    <dbReference type="NCBI Taxonomy" id="1538159"/>
    <lineage>
        <taxon>Bacteria</taxon>
        <taxon>Pseudomonadati</taxon>
        <taxon>Pseudomonadota</taxon>
        <taxon>Alphaproteobacteria</taxon>
        <taxon>Hyphomicrobiales</taxon>
        <taxon>Rhizobiaceae</taxon>
        <taxon>Rhizobium/Agrobacterium group</taxon>
        <taxon>Rhizobium</taxon>
    </lineage>
</organism>
<protein>
    <submittedName>
        <fullName evidence="1">Uncharacterized protein</fullName>
    </submittedName>
</protein>
<gene>
    <name evidence="1" type="ORF">RJJ65_37085</name>
</gene>
<name>A0AAJ2LRV0_9HYPH</name>
<accession>A0AAJ2LRV0</accession>
<reference evidence="1" key="1">
    <citation type="submission" date="2023-04" db="EMBL/GenBank/DDBJ databases">
        <title>Genomic characterization of faba bean (Vicia faba) microsymbionts in Mexican soils.</title>
        <authorList>
            <person name="Rivera Orduna F.N."/>
            <person name="Guevara-Luna J."/>
            <person name="Yan J."/>
            <person name="Arroyo-Herrera I."/>
            <person name="Li Y."/>
            <person name="Vasquez-Murrieta M.S."/>
            <person name="Wang E.T."/>
        </authorList>
    </citation>
    <scope>NUCLEOTIDE SEQUENCE</scope>
    <source>
        <strain evidence="1">CH26</strain>
    </source>
</reference>
<comment type="caution">
    <text evidence="1">The sequence shown here is derived from an EMBL/GenBank/DDBJ whole genome shotgun (WGS) entry which is preliminary data.</text>
</comment>
<proteinExistence type="predicted"/>
<sequence>STNFDTTHQDINLAASWISHQHLKGAWGTVIPSTPPNYTWRRAQRLEWITPNDSAKPLTTAAYWNSGLYFLLDRQNSVVFHYVLRIVDKRYSPFKNNNILQPNTYADDIFKRISIR</sequence>
<feature type="non-terminal residue" evidence="1">
    <location>
        <position position="1"/>
    </location>
</feature>
<dbReference type="Proteomes" id="UP001268610">
    <property type="component" value="Unassembled WGS sequence"/>
</dbReference>
<dbReference type="EMBL" id="JAVLSF010000520">
    <property type="protein sequence ID" value="MDR9778154.1"/>
    <property type="molecule type" value="Genomic_DNA"/>
</dbReference>
<evidence type="ECO:0000313" key="1">
    <source>
        <dbReference type="EMBL" id="MDR9778154.1"/>
    </source>
</evidence>
<dbReference type="RefSeq" id="WP_310866273.1">
    <property type="nucleotide sequence ID" value="NZ_JAVLSF010000520.1"/>
</dbReference>